<dbReference type="KEGG" id="snan:I6N98_00560"/>
<dbReference type="AlphaFoldDB" id="A0A7T4R168"/>
<feature type="signal peptide" evidence="1">
    <location>
        <begin position="1"/>
        <end position="20"/>
    </location>
</feature>
<organism evidence="2 3">
    <name type="scientific">Spongiibacter nanhainus</name>
    <dbReference type="NCBI Taxonomy" id="2794344"/>
    <lineage>
        <taxon>Bacteria</taxon>
        <taxon>Pseudomonadati</taxon>
        <taxon>Pseudomonadota</taxon>
        <taxon>Gammaproteobacteria</taxon>
        <taxon>Cellvibrionales</taxon>
        <taxon>Spongiibacteraceae</taxon>
        <taxon>Spongiibacter</taxon>
    </lineage>
</organism>
<dbReference type="PROSITE" id="PS51257">
    <property type="entry name" value="PROKAR_LIPOPROTEIN"/>
    <property type="match status" value="1"/>
</dbReference>
<dbReference type="Proteomes" id="UP000596063">
    <property type="component" value="Chromosome"/>
</dbReference>
<evidence type="ECO:0000256" key="1">
    <source>
        <dbReference type="SAM" id="SignalP"/>
    </source>
</evidence>
<proteinExistence type="predicted"/>
<dbReference type="EMBL" id="CP066167">
    <property type="protein sequence ID" value="QQD18404.1"/>
    <property type="molecule type" value="Genomic_DNA"/>
</dbReference>
<keyword evidence="3" id="KW-1185">Reference proteome</keyword>
<evidence type="ECO:0000313" key="3">
    <source>
        <dbReference type="Proteomes" id="UP000596063"/>
    </source>
</evidence>
<name>A0A7T4R168_9GAMM</name>
<dbReference type="RefSeq" id="WP_198569898.1">
    <property type="nucleotide sequence ID" value="NZ_CP066167.1"/>
</dbReference>
<evidence type="ECO:0000313" key="2">
    <source>
        <dbReference type="EMBL" id="QQD18404.1"/>
    </source>
</evidence>
<gene>
    <name evidence="2" type="ORF">I6N98_00560</name>
</gene>
<keyword evidence="1" id="KW-0732">Signal</keyword>
<accession>A0A7T4R168</accession>
<protein>
    <submittedName>
        <fullName evidence="2">Uncharacterized protein</fullName>
    </submittedName>
</protein>
<sequence>MRRIAAALTLLLCFSPSLFAACVMPEPGKLQLPDGASSDREQMLVARKQLDAYLRDLDRFILCLDAMEKTAKGTGHDNILRQDRRRQQYNEAMAAISEAISAYDREVEAFNGQ</sequence>
<reference evidence="2 3" key="1">
    <citation type="submission" date="2020-12" db="EMBL/GenBank/DDBJ databases">
        <authorList>
            <person name="Shan Y."/>
        </authorList>
    </citation>
    <scope>NUCLEOTIDE SEQUENCE [LARGE SCALE GENOMIC DNA]</scope>
    <source>
        <strain evidence="3">csc3.9</strain>
    </source>
</reference>
<feature type="chain" id="PRO_5032412619" evidence="1">
    <location>
        <begin position="21"/>
        <end position="113"/>
    </location>
</feature>